<dbReference type="InterPro" id="IPR010730">
    <property type="entry name" value="HET"/>
</dbReference>
<gene>
    <name evidence="3" type="ORF">H2200_007561</name>
</gene>
<name>A0AA39CGQ1_9EURO</name>
<organism evidence="3 4">
    <name type="scientific">Cladophialophora chaetospira</name>
    <dbReference type="NCBI Taxonomy" id="386627"/>
    <lineage>
        <taxon>Eukaryota</taxon>
        <taxon>Fungi</taxon>
        <taxon>Dikarya</taxon>
        <taxon>Ascomycota</taxon>
        <taxon>Pezizomycotina</taxon>
        <taxon>Eurotiomycetes</taxon>
        <taxon>Chaetothyriomycetidae</taxon>
        <taxon>Chaetothyriales</taxon>
        <taxon>Herpotrichiellaceae</taxon>
        <taxon>Cladophialophora</taxon>
    </lineage>
</organism>
<dbReference type="InterPro" id="IPR052895">
    <property type="entry name" value="HetReg/Transcr_Mod"/>
</dbReference>
<evidence type="ECO:0000256" key="1">
    <source>
        <dbReference type="SAM" id="MobiDB-lite"/>
    </source>
</evidence>
<keyword evidence="4" id="KW-1185">Reference proteome</keyword>
<sequence length="521" mass="60238">MGVMCRKRSSNGKTGTRLPQYRHKPLDQRQASIRLIRVLPRLRKGLLQVELIQSRTTNSYTALSYVWGPDERRSIWINHNLYTVRKNLWSFLVYARTALSRFWLWIDAICIDQKNTTERNHQVQQMSKIYSSATMTWIWLGPKKLFDADLWQTKMQRPVIYTEVSTRLFSELRAVISQEYWQRLWVIQEVFHSEDITMLDGFSQLPWDLFNTVYTSHSNSLPYSSTLPLGSSGLLADAICHLRESWSEEYLPLSELLEHFSHSQCSDARDRIFGLLGIVKEGRVPPVDYSKDPVHLFYKVLAHGNPDEWATSASIKVLRVALGLQFRDLRVSVQEKDTSKAVLHQNSQAWAFFSYEGTLMPPCMIFNLDGTKLPSQCSNCEKGIYPPDPTDCGFRSWPGHDLAYGCLEYDPFACRSRGHIIFKKENLVNDSGDSQFLSLPCLYRSNEDNPLDIVGGLSSNLNLDAREDNSAWIWEFPEPSEKTETATIGGQLIPTRPYWPIKLELVYIHPSLKMRLRRRKE</sequence>
<feature type="compositionally biased region" description="Basic residues" evidence="1">
    <location>
        <begin position="1"/>
        <end position="10"/>
    </location>
</feature>
<dbReference type="PANTHER" id="PTHR24148">
    <property type="entry name" value="ANKYRIN REPEAT DOMAIN-CONTAINING PROTEIN 39 HOMOLOG-RELATED"/>
    <property type="match status" value="1"/>
</dbReference>
<evidence type="ECO:0000259" key="2">
    <source>
        <dbReference type="Pfam" id="PF06985"/>
    </source>
</evidence>
<comment type="caution">
    <text evidence="3">The sequence shown here is derived from an EMBL/GenBank/DDBJ whole genome shotgun (WGS) entry which is preliminary data.</text>
</comment>
<dbReference type="EMBL" id="JAPDRK010000011">
    <property type="protein sequence ID" value="KAJ9607483.1"/>
    <property type="molecule type" value="Genomic_DNA"/>
</dbReference>
<reference evidence="3" key="1">
    <citation type="submission" date="2022-10" db="EMBL/GenBank/DDBJ databases">
        <title>Culturing micro-colonial fungi from biological soil crusts in the Mojave desert and describing Neophaeococcomyces mojavensis, and introducing the new genera and species Taxawa tesnikishii.</title>
        <authorList>
            <person name="Kurbessoian T."/>
            <person name="Stajich J.E."/>
        </authorList>
    </citation>
    <scope>NUCLEOTIDE SEQUENCE</scope>
    <source>
        <strain evidence="3">TK_41</strain>
    </source>
</reference>
<dbReference type="AlphaFoldDB" id="A0AA39CGQ1"/>
<dbReference type="Proteomes" id="UP001172673">
    <property type="component" value="Unassembled WGS sequence"/>
</dbReference>
<proteinExistence type="predicted"/>
<feature type="region of interest" description="Disordered" evidence="1">
    <location>
        <begin position="1"/>
        <end position="20"/>
    </location>
</feature>
<protein>
    <recommendedName>
        <fullName evidence="2">Heterokaryon incompatibility domain-containing protein</fullName>
    </recommendedName>
</protein>
<evidence type="ECO:0000313" key="3">
    <source>
        <dbReference type="EMBL" id="KAJ9607483.1"/>
    </source>
</evidence>
<accession>A0AA39CGQ1</accession>
<evidence type="ECO:0000313" key="4">
    <source>
        <dbReference type="Proteomes" id="UP001172673"/>
    </source>
</evidence>
<dbReference type="Pfam" id="PF06985">
    <property type="entry name" value="HET"/>
    <property type="match status" value="1"/>
</dbReference>
<feature type="domain" description="Heterokaryon incompatibility" evidence="2">
    <location>
        <begin position="60"/>
        <end position="189"/>
    </location>
</feature>
<dbReference type="PANTHER" id="PTHR24148:SF73">
    <property type="entry name" value="HET DOMAIN PROTEIN (AFU_ORTHOLOGUE AFUA_8G01020)"/>
    <property type="match status" value="1"/>
</dbReference>